<evidence type="ECO:0000256" key="2">
    <source>
        <dbReference type="SAM" id="SignalP"/>
    </source>
</evidence>
<dbReference type="GO" id="GO:0005975">
    <property type="term" value="P:carbohydrate metabolic process"/>
    <property type="evidence" value="ECO:0007669"/>
    <property type="project" value="UniProtKB-ARBA"/>
</dbReference>
<proteinExistence type="predicted"/>
<protein>
    <recommendedName>
        <fullName evidence="8">DUF1553 domain-containing protein</fullName>
    </recommendedName>
</protein>
<dbReference type="Pfam" id="PF07587">
    <property type="entry name" value="PSD1"/>
    <property type="match status" value="1"/>
</dbReference>
<evidence type="ECO:0000256" key="1">
    <source>
        <dbReference type="SAM" id="MobiDB-lite"/>
    </source>
</evidence>
<dbReference type="SUPFAM" id="SSF49899">
    <property type="entry name" value="Concanavalin A-like lectins/glucanases"/>
    <property type="match status" value="1"/>
</dbReference>
<dbReference type="PANTHER" id="PTHR35889:SF3">
    <property type="entry name" value="F-BOX DOMAIN-CONTAINING PROTEIN"/>
    <property type="match status" value="1"/>
</dbReference>
<reference evidence="6 7" key="1">
    <citation type="submission" date="2020-08" db="EMBL/GenBank/DDBJ databases">
        <title>Genomic Encyclopedia of Type Strains, Phase IV (KMG-IV): sequencing the most valuable type-strain genomes for metagenomic binning, comparative biology and taxonomic classification.</title>
        <authorList>
            <person name="Goeker M."/>
        </authorList>
    </citation>
    <scope>NUCLEOTIDE SEQUENCE [LARGE SCALE GENOMIC DNA]</scope>
    <source>
        <strain evidence="6 7">DSM 105074</strain>
    </source>
</reference>
<evidence type="ECO:0000259" key="4">
    <source>
        <dbReference type="Pfam" id="PF07587"/>
    </source>
</evidence>
<dbReference type="Pfam" id="PF07583">
    <property type="entry name" value="PSCyt2"/>
    <property type="match status" value="1"/>
</dbReference>
<evidence type="ECO:0000313" key="6">
    <source>
        <dbReference type="EMBL" id="MBB5286118.1"/>
    </source>
</evidence>
<dbReference type="InterPro" id="IPR011444">
    <property type="entry name" value="DUF1549"/>
</dbReference>
<dbReference type="RefSeq" id="WP_184176930.1">
    <property type="nucleotide sequence ID" value="NZ_JACHGF010000008.1"/>
</dbReference>
<keyword evidence="7" id="KW-1185">Reference proteome</keyword>
<feature type="signal peptide" evidence="2">
    <location>
        <begin position="1"/>
        <end position="16"/>
    </location>
</feature>
<organism evidence="6 7">
    <name type="scientific">Rhabdobacter roseus</name>
    <dbReference type="NCBI Taxonomy" id="1655419"/>
    <lineage>
        <taxon>Bacteria</taxon>
        <taxon>Pseudomonadati</taxon>
        <taxon>Bacteroidota</taxon>
        <taxon>Cytophagia</taxon>
        <taxon>Cytophagales</taxon>
        <taxon>Cytophagaceae</taxon>
        <taxon>Rhabdobacter</taxon>
    </lineage>
</organism>
<dbReference type="GO" id="GO:0004553">
    <property type="term" value="F:hydrolase activity, hydrolyzing O-glycosyl compounds"/>
    <property type="evidence" value="ECO:0007669"/>
    <property type="project" value="UniProtKB-ARBA"/>
</dbReference>
<feature type="domain" description="DUF1553" evidence="4">
    <location>
        <begin position="762"/>
        <end position="1014"/>
    </location>
</feature>
<sequence length="1071" mass="121588">MLTRCVFLLWLVLAFAACRPELSDEVAAAYEELPEALDFNQHVKPILSDRCYACHGPDKAKQQADLRLDLSEFAYAELPKSPGKRAIVPGSLRRSEVFHRICSTDPDYVMPTPESHLTLTPHEKAVLIKWIEDGAEYKDHWAFIKPEKPKVPTPKRKDWARNPIDAFVLKRLEAERLEPSPEADRETLLRRLSLDLTGLPPTPREIRTFVNDPAPNAYEKQVDRLLASPHYGEKMAVDWLDLARFADSHGYTVDRLRDMSPYRDWVISAFNQNLPYDTFITWQLAGDLLPNPTRAQRIATAFNRNHPQNMEGGIVPEEFRVEYVADRTNTFGSAFMALTMGCARCHDHKYDPISQKEYYQLYSYFNNVKEAGQISWDDAMPAPTLLLTDTRQERVLGDLRQKVLAQEKAVAQTTSSEQVPFEQWLRQGTYRSLSARPYPDNLVAHFPLTESNLKNRVGTELGFMKQNDSPPEAALWAEGRAGKALLLNGDAWLDLGQIGNYERHEPFSVGLWVNLPQALKEGVIFHKGVGEAIYNFRGYHLMLRNNRLELMMAHSAPYNAITRISKTDVPRDTWIQLTVTYDGSSSARGYRLYLNGRELPTVVDQDKLNKGIAETGKNNPGLAVGAWWRGKGIPGARVNDVLVFDRNLSPLEVGLLHNPATWRQVLSKVPEQLSEADKKALKNYYLSTVSAPRKAALRALQEARKTLNDSLEKVPELMVMEEMPRRRPAYLLERGQYDARGEEVFPEVPGRILPMPNHLPRTRLGLAQWLTDPAHPLTARVAVNRYWQNYFERGLVKTSEDFGNQGELPSHPELLDWLAVTFRESGWDVKALQKLLVMSATYRQSSRFTEKLKQLDPENVLLARGPARRLTAEMIRDNVLAASGLLNKKIGGPSVKPYQPEGLWRINNATYVQDTGSNLYRRSLYTVWKRSVPHPTQGTFDAPDRSECTSRRQKTNTPLQALVTLNDPTFVEAAKVLGQEMARTNDLKRGVESTFLKLTGRRPAPAELRLLLDLYQQEYRKFRQSTHKTTGWLQAGNYPVPPDQADQYPHIAACAVVASTILNADATLTKR</sequence>
<gene>
    <name evidence="6" type="ORF">HNQ92_004278</name>
</gene>
<dbReference type="EMBL" id="JACHGF010000008">
    <property type="protein sequence ID" value="MBB5286118.1"/>
    <property type="molecule type" value="Genomic_DNA"/>
</dbReference>
<evidence type="ECO:0000259" key="5">
    <source>
        <dbReference type="Pfam" id="PF07635"/>
    </source>
</evidence>
<feature type="chain" id="PRO_5032800413" description="DUF1553 domain-containing protein" evidence="2">
    <location>
        <begin position="17"/>
        <end position="1071"/>
    </location>
</feature>
<evidence type="ECO:0000313" key="7">
    <source>
        <dbReference type="Proteomes" id="UP000557307"/>
    </source>
</evidence>
<evidence type="ECO:0000259" key="3">
    <source>
        <dbReference type="Pfam" id="PF07583"/>
    </source>
</evidence>
<dbReference type="Pfam" id="PF07635">
    <property type="entry name" value="PSCyt1"/>
    <property type="match status" value="1"/>
</dbReference>
<dbReference type="Pfam" id="PF13385">
    <property type="entry name" value="Laminin_G_3"/>
    <property type="match status" value="1"/>
</dbReference>
<name>A0A840U166_9BACT</name>
<accession>A0A840U166</accession>
<dbReference type="PANTHER" id="PTHR35889">
    <property type="entry name" value="CYCLOINULO-OLIGOSACCHARIDE FRUCTANOTRANSFERASE-RELATED"/>
    <property type="match status" value="1"/>
</dbReference>
<dbReference type="InterPro" id="IPR013320">
    <property type="entry name" value="ConA-like_dom_sf"/>
</dbReference>
<dbReference type="Gene3D" id="2.60.120.200">
    <property type="match status" value="1"/>
</dbReference>
<feature type="domain" description="DUF1549" evidence="3">
    <location>
        <begin position="163"/>
        <end position="369"/>
    </location>
</feature>
<dbReference type="InterPro" id="IPR011429">
    <property type="entry name" value="Cyt_c_Planctomycete-type"/>
</dbReference>
<dbReference type="PROSITE" id="PS51257">
    <property type="entry name" value="PROKAR_LIPOPROTEIN"/>
    <property type="match status" value="1"/>
</dbReference>
<evidence type="ECO:0008006" key="8">
    <source>
        <dbReference type="Google" id="ProtNLM"/>
    </source>
</evidence>
<feature type="region of interest" description="Disordered" evidence="1">
    <location>
        <begin position="935"/>
        <end position="954"/>
    </location>
</feature>
<dbReference type="Proteomes" id="UP000557307">
    <property type="component" value="Unassembled WGS sequence"/>
</dbReference>
<keyword evidence="2" id="KW-0732">Signal</keyword>
<dbReference type="InterPro" id="IPR022655">
    <property type="entry name" value="DUF1553"/>
</dbReference>
<dbReference type="AlphaFoldDB" id="A0A840U166"/>
<comment type="caution">
    <text evidence="6">The sequence shown here is derived from an EMBL/GenBank/DDBJ whole genome shotgun (WGS) entry which is preliminary data.</text>
</comment>
<feature type="domain" description="Cytochrome C Planctomycete-type" evidence="5">
    <location>
        <begin position="51"/>
        <end position="113"/>
    </location>
</feature>